<proteinExistence type="predicted"/>
<sequence length="74" mass="7985">GKNKEVDTTILDNSNPNNPGEPDNPLTPGDNPGYGPEDTVYVVIDGTKELWESQTGEYVVKLVDKDGNVVVPTK</sequence>
<feature type="non-terminal residue" evidence="2">
    <location>
        <position position="74"/>
    </location>
</feature>
<evidence type="ECO:0000313" key="2">
    <source>
        <dbReference type="EMBL" id="RBQ27896.1"/>
    </source>
</evidence>
<evidence type="ECO:0000256" key="1">
    <source>
        <dbReference type="SAM" id="MobiDB-lite"/>
    </source>
</evidence>
<evidence type="ECO:0000313" key="3">
    <source>
        <dbReference type="Proteomes" id="UP000252669"/>
    </source>
</evidence>
<dbReference type="Proteomes" id="UP000252669">
    <property type="component" value="Unassembled WGS sequence"/>
</dbReference>
<feature type="region of interest" description="Disordered" evidence="1">
    <location>
        <begin position="1"/>
        <end position="37"/>
    </location>
</feature>
<accession>A0A366MNN8</accession>
<feature type="non-terminal residue" evidence="2">
    <location>
        <position position="1"/>
    </location>
</feature>
<name>A0A366MNN8_9BACT</name>
<organism evidence="2 3">
    <name type="scientific">Aliarcobacter vitoriensis</name>
    <dbReference type="NCBI Taxonomy" id="2011099"/>
    <lineage>
        <taxon>Bacteria</taxon>
        <taxon>Pseudomonadati</taxon>
        <taxon>Campylobacterota</taxon>
        <taxon>Epsilonproteobacteria</taxon>
        <taxon>Campylobacterales</taxon>
        <taxon>Arcobacteraceae</taxon>
        <taxon>Aliarcobacter</taxon>
    </lineage>
</organism>
<dbReference type="RefSeq" id="WP_222718490.1">
    <property type="nucleotide sequence ID" value="NZ_PDKB01000064.1"/>
</dbReference>
<gene>
    <name evidence="2" type="ORF">CRU91_12140</name>
</gene>
<dbReference type="AlphaFoldDB" id="A0A366MNN8"/>
<protein>
    <submittedName>
        <fullName evidence="2">Uncharacterized protein</fullName>
    </submittedName>
</protein>
<reference evidence="2 3" key="1">
    <citation type="submission" date="2017-10" db="EMBL/GenBank/DDBJ databases">
        <title>Genomics of the genus Arcobacter.</title>
        <authorList>
            <person name="Perez-Cataluna A."/>
            <person name="Figueras M.J."/>
        </authorList>
    </citation>
    <scope>NUCLEOTIDE SEQUENCE [LARGE SCALE GENOMIC DNA]</scope>
    <source>
        <strain evidence="2 3">CECT 9230</strain>
    </source>
</reference>
<comment type="caution">
    <text evidence="2">The sequence shown here is derived from an EMBL/GenBank/DDBJ whole genome shotgun (WGS) entry which is preliminary data.</text>
</comment>
<dbReference type="EMBL" id="PDKB01000064">
    <property type="protein sequence ID" value="RBQ27896.1"/>
    <property type="molecule type" value="Genomic_DNA"/>
</dbReference>
<keyword evidence="3" id="KW-1185">Reference proteome</keyword>